<evidence type="ECO:0000313" key="1">
    <source>
        <dbReference type="EMBL" id="MBF7982654.1"/>
    </source>
</evidence>
<organism evidence="1 2">
    <name type="scientific">Rahnella laticis</name>
    <dbReference type="NCBI Taxonomy" id="2787622"/>
    <lineage>
        <taxon>Bacteria</taxon>
        <taxon>Pseudomonadati</taxon>
        <taxon>Pseudomonadota</taxon>
        <taxon>Gammaproteobacteria</taxon>
        <taxon>Enterobacterales</taxon>
        <taxon>Yersiniaceae</taxon>
        <taxon>Rahnella</taxon>
    </lineage>
</organism>
<accession>A0ABS0ECY0</accession>
<dbReference type="Proteomes" id="UP000636811">
    <property type="component" value="Unassembled WGS sequence"/>
</dbReference>
<dbReference type="EMBL" id="JADOBI010000018">
    <property type="protein sequence ID" value="MBF7982654.1"/>
    <property type="molecule type" value="Genomic_DNA"/>
</dbReference>
<reference evidence="1 2" key="1">
    <citation type="submission" date="2020-11" db="EMBL/GenBank/DDBJ databases">
        <title>Taxonomic investigation of Rahnella strains.</title>
        <authorList>
            <person name="Lee S.D."/>
        </authorList>
    </citation>
    <scope>NUCLEOTIDE SEQUENCE [LARGE SCALE GENOMIC DNA]</scope>
    <source>
        <strain evidence="1 2">SAP-17</strain>
    </source>
</reference>
<evidence type="ECO:0000313" key="2">
    <source>
        <dbReference type="Proteomes" id="UP000636811"/>
    </source>
</evidence>
<comment type="caution">
    <text evidence="1">The sequence shown here is derived from an EMBL/GenBank/DDBJ whole genome shotgun (WGS) entry which is preliminary data.</text>
</comment>
<proteinExistence type="predicted"/>
<sequence length="114" mass="13177">MSYKADKINNSDIYVSYLVNGAGEWEINNKELVISLNNLKSTPEKIIYNGENIDLKNLSLLENITHKKFPVVEDMMANGASQSYRLIIDEHNYKTLDVVNPFGKDFNIEMYREK</sequence>
<protein>
    <submittedName>
        <fullName evidence="1">Uncharacterized protein</fullName>
    </submittedName>
</protein>
<name>A0ABS0ECY0_9GAMM</name>
<keyword evidence="2" id="KW-1185">Reference proteome</keyword>
<gene>
    <name evidence="1" type="ORF">IV433_24920</name>
</gene>